<evidence type="ECO:0000256" key="4">
    <source>
        <dbReference type="SAM" id="MobiDB-lite"/>
    </source>
</evidence>
<evidence type="ECO:0000259" key="6">
    <source>
        <dbReference type="PROSITE" id="PS50850"/>
    </source>
</evidence>
<gene>
    <name evidence="7" type="ORF">CA12_09160</name>
</gene>
<feature type="domain" description="Major facilitator superfamily (MFS) profile" evidence="6">
    <location>
        <begin position="50"/>
        <end position="469"/>
    </location>
</feature>
<dbReference type="PANTHER" id="PTHR11360">
    <property type="entry name" value="MONOCARBOXYLATE TRANSPORTER"/>
    <property type="match status" value="1"/>
</dbReference>
<dbReference type="PROSITE" id="PS50850">
    <property type="entry name" value="MFS"/>
    <property type="match status" value="1"/>
</dbReference>
<feature type="region of interest" description="Disordered" evidence="4">
    <location>
        <begin position="251"/>
        <end position="273"/>
    </location>
</feature>
<dbReference type="InterPro" id="IPR050327">
    <property type="entry name" value="Proton-linked_MCT"/>
</dbReference>
<feature type="transmembrane region" description="Helical" evidence="5">
    <location>
        <begin position="291"/>
        <end position="312"/>
    </location>
</feature>
<sequence length="470" mass="48403">MPTAVADRPAVAPAPAPAAHPKRALRPSQPVAHAEPAPPAAPRRGFFYGWLMVPVAALLHAGTGVGQTYGVSVFNPLILADLGVSETALSLTYMVASLVAATPLPMVGLLIDKYGLRAVAIWLVIGLAGGCAVTGFAPNLVVLALGFFLLRTLGQGALTLVASNAPAMWFDRRLGLAGGLVALGQSAAIAFLPAVFLYVISGVPDAAATGGFAGLGWRQGYLFLGLANAAILLPVLFFVFRNRPEDVGQHVDGAASDVASPGSPSPFGGATPAPAPRASLTAAQAYRTIQFWYGAAVSGLWGMIATAIFYHLLTMLAERGVSKADAAVCFTVFAGMMAGWQFLGGVLADRIPPRFLLSVFGLLAAAGCGLLFFAQDYRLAWGMMAAFGSAQGLLNVTMNVLWPRFFGVAALGAIRGSVQTLVVAACAAGPVLVALSREQLGSENPALLLFGGLLAAIALTAPFLRPPVRA</sequence>
<proteinExistence type="predicted"/>
<reference evidence="7 8" key="1">
    <citation type="submission" date="2019-02" db="EMBL/GenBank/DDBJ databases">
        <title>Deep-cultivation of Planctomycetes and their phenomic and genomic characterization uncovers novel biology.</title>
        <authorList>
            <person name="Wiegand S."/>
            <person name="Jogler M."/>
            <person name="Boedeker C."/>
            <person name="Pinto D."/>
            <person name="Vollmers J."/>
            <person name="Rivas-Marin E."/>
            <person name="Kohn T."/>
            <person name="Peeters S.H."/>
            <person name="Heuer A."/>
            <person name="Rast P."/>
            <person name="Oberbeckmann S."/>
            <person name="Bunk B."/>
            <person name="Jeske O."/>
            <person name="Meyerdierks A."/>
            <person name="Storesund J.E."/>
            <person name="Kallscheuer N."/>
            <person name="Luecker S."/>
            <person name="Lage O.M."/>
            <person name="Pohl T."/>
            <person name="Merkel B.J."/>
            <person name="Hornburger P."/>
            <person name="Mueller R.-W."/>
            <person name="Bruemmer F."/>
            <person name="Labrenz M."/>
            <person name="Spormann A.M."/>
            <person name="Op den Camp H."/>
            <person name="Overmann J."/>
            <person name="Amann R."/>
            <person name="Jetten M.S.M."/>
            <person name="Mascher T."/>
            <person name="Medema M.H."/>
            <person name="Devos D.P."/>
            <person name="Kaster A.-K."/>
            <person name="Ovreas L."/>
            <person name="Rohde M."/>
            <person name="Galperin M.Y."/>
            <person name="Jogler C."/>
        </authorList>
    </citation>
    <scope>NUCLEOTIDE SEQUENCE [LARGE SCALE GENOMIC DNA]</scope>
    <source>
        <strain evidence="7 8">CA12</strain>
    </source>
</reference>
<feature type="transmembrane region" description="Helical" evidence="5">
    <location>
        <begin position="143"/>
        <end position="162"/>
    </location>
</feature>
<dbReference type="GO" id="GO:0022857">
    <property type="term" value="F:transmembrane transporter activity"/>
    <property type="evidence" value="ECO:0007669"/>
    <property type="project" value="InterPro"/>
</dbReference>
<feature type="transmembrane region" description="Helical" evidence="5">
    <location>
        <begin position="91"/>
        <end position="111"/>
    </location>
</feature>
<dbReference type="OrthoDB" id="182417at2"/>
<feature type="compositionally biased region" description="Low complexity" evidence="4">
    <location>
        <begin position="1"/>
        <end position="11"/>
    </location>
</feature>
<keyword evidence="1 5" id="KW-0812">Transmembrane</keyword>
<feature type="transmembrane region" description="Helical" evidence="5">
    <location>
        <begin position="447"/>
        <end position="464"/>
    </location>
</feature>
<keyword evidence="3 5" id="KW-0472">Membrane</keyword>
<feature type="transmembrane region" description="Helical" evidence="5">
    <location>
        <begin position="414"/>
        <end position="435"/>
    </location>
</feature>
<dbReference type="AlphaFoldDB" id="A0A517P660"/>
<dbReference type="SUPFAM" id="SSF103473">
    <property type="entry name" value="MFS general substrate transporter"/>
    <property type="match status" value="1"/>
</dbReference>
<evidence type="ECO:0000256" key="5">
    <source>
        <dbReference type="SAM" id="Phobius"/>
    </source>
</evidence>
<feature type="transmembrane region" description="Helical" evidence="5">
    <location>
        <begin position="174"/>
        <end position="200"/>
    </location>
</feature>
<dbReference type="PANTHER" id="PTHR11360:SF308">
    <property type="entry name" value="BLL3089 PROTEIN"/>
    <property type="match status" value="1"/>
</dbReference>
<feature type="transmembrane region" description="Helical" evidence="5">
    <location>
        <begin position="118"/>
        <end position="137"/>
    </location>
</feature>
<dbReference type="InterPro" id="IPR011701">
    <property type="entry name" value="MFS"/>
</dbReference>
<feature type="transmembrane region" description="Helical" evidence="5">
    <location>
        <begin position="220"/>
        <end position="240"/>
    </location>
</feature>
<feature type="region of interest" description="Disordered" evidence="4">
    <location>
        <begin position="1"/>
        <end position="37"/>
    </location>
</feature>
<evidence type="ECO:0000256" key="1">
    <source>
        <dbReference type="ARBA" id="ARBA00022692"/>
    </source>
</evidence>
<dbReference type="Gene3D" id="1.20.1250.20">
    <property type="entry name" value="MFS general substrate transporter like domains"/>
    <property type="match status" value="2"/>
</dbReference>
<dbReference type="EMBL" id="CP036265">
    <property type="protein sequence ID" value="QDT14836.1"/>
    <property type="molecule type" value="Genomic_DNA"/>
</dbReference>
<dbReference type="Pfam" id="PF07690">
    <property type="entry name" value="MFS_1"/>
    <property type="match status" value="1"/>
</dbReference>
<organism evidence="7 8">
    <name type="scientific">Alienimonas californiensis</name>
    <dbReference type="NCBI Taxonomy" id="2527989"/>
    <lineage>
        <taxon>Bacteria</taxon>
        <taxon>Pseudomonadati</taxon>
        <taxon>Planctomycetota</taxon>
        <taxon>Planctomycetia</taxon>
        <taxon>Planctomycetales</taxon>
        <taxon>Planctomycetaceae</taxon>
        <taxon>Alienimonas</taxon>
    </lineage>
</organism>
<feature type="transmembrane region" description="Helical" evidence="5">
    <location>
        <begin position="324"/>
        <end position="343"/>
    </location>
</feature>
<evidence type="ECO:0000256" key="3">
    <source>
        <dbReference type="ARBA" id="ARBA00023136"/>
    </source>
</evidence>
<feature type="transmembrane region" description="Helical" evidence="5">
    <location>
        <begin position="380"/>
        <end position="402"/>
    </location>
</feature>
<protein>
    <submittedName>
        <fullName evidence="7">Major Facilitator Superfamily protein</fullName>
    </submittedName>
</protein>
<name>A0A517P660_9PLAN</name>
<dbReference type="RefSeq" id="WP_145357691.1">
    <property type="nucleotide sequence ID" value="NZ_CP036265.1"/>
</dbReference>
<dbReference type="InterPro" id="IPR020846">
    <property type="entry name" value="MFS_dom"/>
</dbReference>
<feature type="transmembrane region" description="Helical" evidence="5">
    <location>
        <begin position="355"/>
        <end position="374"/>
    </location>
</feature>
<evidence type="ECO:0000313" key="8">
    <source>
        <dbReference type="Proteomes" id="UP000318741"/>
    </source>
</evidence>
<evidence type="ECO:0000313" key="7">
    <source>
        <dbReference type="EMBL" id="QDT14836.1"/>
    </source>
</evidence>
<accession>A0A517P660</accession>
<keyword evidence="8" id="KW-1185">Reference proteome</keyword>
<feature type="transmembrane region" description="Helical" evidence="5">
    <location>
        <begin position="47"/>
        <end position="71"/>
    </location>
</feature>
<feature type="compositionally biased region" description="Low complexity" evidence="4">
    <location>
        <begin position="26"/>
        <end position="35"/>
    </location>
</feature>
<dbReference type="InterPro" id="IPR036259">
    <property type="entry name" value="MFS_trans_sf"/>
</dbReference>
<evidence type="ECO:0000256" key="2">
    <source>
        <dbReference type="ARBA" id="ARBA00022989"/>
    </source>
</evidence>
<dbReference type="KEGG" id="acaf:CA12_09160"/>
<dbReference type="Proteomes" id="UP000318741">
    <property type="component" value="Chromosome"/>
</dbReference>
<keyword evidence="2 5" id="KW-1133">Transmembrane helix</keyword>